<dbReference type="NCBIfam" id="TIGR03723">
    <property type="entry name" value="T6A_TsaD_YgjD"/>
    <property type="match status" value="1"/>
</dbReference>
<protein>
    <recommendedName>
        <fullName evidence="7">tRNA N6-adenosine threonylcarbamoyltransferase</fullName>
        <ecNumber evidence="7">2.3.1.234</ecNumber>
    </recommendedName>
    <alternativeName>
        <fullName evidence="7">N6-L-threonylcarbamoyladenine synthase</fullName>
        <shortName evidence="7">t(6)A synthase</shortName>
    </alternativeName>
    <alternativeName>
        <fullName evidence="7">t(6)A37 threonylcarbamoyladenosine biosynthesis protein TsaD</fullName>
    </alternativeName>
    <alternativeName>
        <fullName evidence="7">tRNA threonylcarbamoyladenosine biosynthesis protein TsaD</fullName>
    </alternativeName>
</protein>
<dbReference type="InterPro" id="IPR000905">
    <property type="entry name" value="Gcp-like_dom"/>
</dbReference>
<organism evidence="9 10">
    <name type="scientific">Buchnera aphidicola</name>
    <name type="common">Thelaxes californica</name>
    <dbReference type="NCBI Taxonomy" id="1315998"/>
    <lineage>
        <taxon>Bacteria</taxon>
        <taxon>Pseudomonadati</taxon>
        <taxon>Pseudomonadota</taxon>
        <taxon>Gammaproteobacteria</taxon>
        <taxon>Enterobacterales</taxon>
        <taxon>Erwiniaceae</taxon>
        <taxon>Buchnera</taxon>
    </lineage>
</organism>
<dbReference type="Gene3D" id="3.30.420.40">
    <property type="match status" value="2"/>
</dbReference>
<comment type="catalytic activity">
    <reaction evidence="6 7">
        <text>L-threonylcarbamoyladenylate + adenosine(37) in tRNA = N(6)-L-threonylcarbamoyladenosine(37) in tRNA + AMP + H(+)</text>
        <dbReference type="Rhea" id="RHEA:37059"/>
        <dbReference type="Rhea" id="RHEA-COMP:10162"/>
        <dbReference type="Rhea" id="RHEA-COMP:10163"/>
        <dbReference type="ChEBI" id="CHEBI:15378"/>
        <dbReference type="ChEBI" id="CHEBI:73682"/>
        <dbReference type="ChEBI" id="CHEBI:74411"/>
        <dbReference type="ChEBI" id="CHEBI:74418"/>
        <dbReference type="ChEBI" id="CHEBI:456215"/>
        <dbReference type="EC" id="2.3.1.234"/>
    </reaction>
</comment>
<evidence type="ECO:0000313" key="10">
    <source>
        <dbReference type="Proteomes" id="UP000298782"/>
    </source>
</evidence>
<proteinExistence type="inferred from homology"/>
<feature type="domain" description="Gcp-like" evidence="8">
    <location>
        <begin position="24"/>
        <end position="310"/>
    </location>
</feature>
<keyword evidence="3 7" id="KW-0479">Metal-binding</keyword>
<comment type="subcellular location">
    <subcellularLocation>
        <location evidence="7">Cytoplasm</location>
    </subcellularLocation>
</comment>
<feature type="binding site" evidence="7">
    <location>
        <position position="111"/>
    </location>
    <ligand>
        <name>Fe cation</name>
        <dbReference type="ChEBI" id="CHEBI:24875"/>
    </ligand>
</feature>
<comment type="function">
    <text evidence="7">Required for the formation of a threonylcarbamoyl group on adenosine at position 37 (t(6)A37) in tRNAs that read codons beginning with adenine. Is involved in the transfer of the threonylcarbamoyl moiety of threonylcarbamoyl-AMP (TC-AMP) to the N6 group of A37, together with TsaE and TsaB. TsaD likely plays a direct catalytic role in this reaction.</text>
</comment>
<feature type="binding site" evidence="7">
    <location>
        <position position="275"/>
    </location>
    <ligand>
        <name>substrate</name>
    </ligand>
</feature>
<sequence length="340" mass="37277">MRILGIETSCDDTGIAIYDDNLGLLNNQLHNQAYSHSKYGGVVPEIAARKHLIHIVPLIKKALKESSCKFSDIDAIAYTAGPGLPGSLMIGAALGHSLAYALNIPIILVNHIEAHLLSFGIEKKNIFEIKKKFPFIGLIVSGGHTQLVHAKSSGEYEVIGKSKDDSVGEVIDKVSSFLGLGYPGGVILSKLAKKSNGKKKYVFPRPMTKSNSLDFSFSGLKTSVFTAISSRKYSYADISKYFQEAWIDTLVIKSERAMNRLNLFNLVVSGGVSSNDLLRSTLFQKVTELKGTVSFVNHNFCTDNAAMIAYVGLLRLKESLSFSKKIRVYPKWSISDVTTF</sequence>
<dbReference type="NCBIfam" id="TIGR00329">
    <property type="entry name" value="gcp_kae1"/>
    <property type="match status" value="1"/>
</dbReference>
<dbReference type="Pfam" id="PF00814">
    <property type="entry name" value="TsaD"/>
    <property type="match status" value="1"/>
</dbReference>
<dbReference type="OrthoDB" id="9806197at2"/>
<reference evidence="9 10" key="1">
    <citation type="submission" date="2018-12" db="EMBL/GenBank/DDBJ databases">
        <authorList>
            <person name="Chong R.A."/>
        </authorList>
    </citation>
    <scope>NUCLEOTIDE SEQUENCE [LARGE SCALE GENOMIC DNA]</scope>
    <source>
        <strain evidence="9 10">Tca</strain>
    </source>
</reference>
<evidence type="ECO:0000256" key="7">
    <source>
        <dbReference type="HAMAP-Rule" id="MF_01445"/>
    </source>
</evidence>
<dbReference type="GO" id="GO:0002949">
    <property type="term" value="P:tRNA threonylcarbamoyladenosine modification"/>
    <property type="evidence" value="ECO:0007669"/>
    <property type="project" value="UniProtKB-UniRule"/>
</dbReference>
<evidence type="ECO:0000256" key="6">
    <source>
        <dbReference type="ARBA" id="ARBA00048117"/>
    </source>
</evidence>
<feature type="binding site" evidence="7">
    <location>
        <position position="303"/>
    </location>
    <ligand>
        <name>Fe cation</name>
        <dbReference type="ChEBI" id="CHEBI:24875"/>
    </ligand>
</feature>
<feature type="binding site" evidence="7">
    <location>
        <begin position="139"/>
        <end position="143"/>
    </location>
    <ligand>
        <name>substrate</name>
    </ligand>
</feature>
<evidence type="ECO:0000256" key="5">
    <source>
        <dbReference type="ARBA" id="ARBA00023315"/>
    </source>
</evidence>
<evidence type="ECO:0000256" key="3">
    <source>
        <dbReference type="ARBA" id="ARBA00022723"/>
    </source>
</evidence>
<keyword evidence="4 7" id="KW-0408">Iron</keyword>
<comment type="similarity">
    <text evidence="7">Belongs to the KAE1 / TsaD family.</text>
</comment>
<evidence type="ECO:0000313" key="9">
    <source>
        <dbReference type="EMBL" id="QCI26605.1"/>
    </source>
</evidence>
<dbReference type="SUPFAM" id="SSF53067">
    <property type="entry name" value="Actin-like ATPase domain"/>
    <property type="match status" value="1"/>
</dbReference>
<dbReference type="InterPro" id="IPR043129">
    <property type="entry name" value="ATPase_NBD"/>
</dbReference>
<evidence type="ECO:0000256" key="1">
    <source>
        <dbReference type="ARBA" id="ARBA00022679"/>
    </source>
</evidence>
<dbReference type="PANTHER" id="PTHR11735:SF6">
    <property type="entry name" value="TRNA N6-ADENOSINE THREONYLCARBAMOYLTRANSFERASE, MITOCHONDRIAL"/>
    <property type="match status" value="1"/>
</dbReference>
<dbReference type="EC" id="2.3.1.234" evidence="7"/>
<dbReference type="PANTHER" id="PTHR11735">
    <property type="entry name" value="TRNA N6-ADENOSINE THREONYLCARBAMOYLTRANSFERASE"/>
    <property type="match status" value="1"/>
</dbReference>
<dbReference type="FunFam" id="3.30.420.40:FF:000012">
    <property type="entry name" value="tRNA N6-adenosine threonylcarbamoyltransferase"/>
    <property type="match status" value="1"/>
</dbReference>
<evidence type="ECO:0000256" key="2">
    <source>
        <dbReference type="ARBA" id="ARBA00022694"/>
    </source>
</evidence>
<feature type="binding site" evidence="7">
    <location>
        <position position="185"/>
    </location>
    <ligand>
        <name>substrate</name>
    </ligand>
</feature>
<comment type="cofactor">
    <cofactor evidence="7">
        <name>Fe(2+)</name>
        <dbReference type="ChEBI" id="CHEBI:29033"/>
    </cofactor>
    <text evidence="7">Binds 1 Fe(2+) ion per subunit.</text>
</comment>
<comment type="caution">
    <text evidence="7">Lacks conserved residue(s) required for the propagation of feature annotation.</text>
</comment>
<dbReference type="AlphaFoldDB" id="A0A4D6YNI7"/>
<dbReference type="HAMAP" id="MF_01445">
    <property type="entry name" value="TsaD"/>
    <property type="match status" value="1"/>
</dbReference>
<reference evidence="9 10" key="2">
    <citation type="submission" date="2019-05" db="EMBL/GenBank/DDBJ databases">
        <title>Genome evolution of the obligate endosymbiont Buchnera aphidicola.</title>
        <authorList>
            <person name="Moran N.A."/>
        </authorList>
    </citation>
    <scope>NUCLEOTIDE SEQUENCE [LARGE SCALE GENOMIC DNA]</scope>
    <source>
        <strain evidence="9 10">Tca</strain>
    </source>
</reference>
<keyword evidence="7" id="KW-0963">Cytoplasm</keyword>
<feature type="binding site" evidence="7">
    <location>
        <position position="115"/>
    </location>
    <ligand>
        <name>Fe cation</name>
        <dbReference type="ChEBI" id="CHEBI:24875"/>
    </ligand>
</feature>
<dbReference type="GO" id="GO:0005737">
    <property type="term" value="C:cytoplasm"/>
    <property type="evidence" value="ECO:0007669"/>
    <property type="project" value="UniProtKB-SubCell"/>
</dbReference>
<accession>A0A4D6YNI7</accession>
<gene>
    <name evidence="7 9" type="primary">tsaD</name>
    <name evidence="9" type="ORF">D9V80_00260</name>
</gene>
<dbReference type="InterPro" id="IPR022450">
    <property type="entry name" value="TsaD"/>
</dbReference>
<dbReference type="GO" id="GO:0061711">
    <property type="term" value="F:tRNA N(6)-L-threonylcarbamoyladenine synthase activity"/>
    <property type="evidence" value="ECO:0007669"/>
    <property type="project" value="UniProtKB-EC"/>
</dbReference>
<dbReference type="Proteomes" id="UP000298782">
    <property type="component" value="Chromosome"/>
</dbReference>
<dbReference type="RefSeq" id="WP_158353083.1">
    <property type="nucleotide sequence ID" value="NZ_CP034852.1"/>
</dbReference>
<dbReference type="GO" id="GO:0005506">
    <property type="term" value="F:iron ion binding"/>
    <property type="evidence" value="ECO:0007669"/>
    <property type="project" value="UniProtKB-UniRule"/>
</dbReference>
<keyword evidence="10" id="KW-1185">Reference proteome</keyword>
<dbReference type="EMBL" id="CP034852">
    <property type="protein sequence ID" value="QCI26605.1"/>
    <property type="molecule type" value="Genomic_DNA"/>
</dbReference>
<keyword evidence="2 7" id="KW-0819">tRNA processing</keyword>
<evidence type="ECO:0000256" key="4">
    <source>
        <dbReference type="ARBA" id="ARBA00023004"/>
    </source>
</evidence>
<keyword evidence="5 7" id="KW-0012">Acyltransferase</keyword>
<dbReference type="PRINTS" id="PR00789">
    <property type="entry name" value="OSIALOPTASE"/>
</dbReference>
<dbReference type="InterPro" id="IPR017861">
    <property type="entry name" value="KAE1/TsaD"/>
</dbReference>
<keyword evidence="1 7" id="KW-0808">Transferase</keyword>
<name>A0A4D6YNI7_9GAMM</name>
<feature type="binding site" evidence="7">
    <location>
        <position position="172"/>
    </location>
    <ligand>
        <name>substrate</name>
    </ligand>
</feature>
<evidence type="ECO:0000259" key="8">
    <source>
        <dbReference type="Pfam" id="PF00814"/>
    </source>
</evidence>